<feature type="zinc finger region" description="C3H1-type" evidence="1">
    <location>
        <begin position="264"/>
        <end position="291"/>
    </location>
</feature>
<keyword evidence="1" id="KW-0862">Zinc</keyword>
<dbReference type="Pfam" id="PF25543">
    <property type="entry name" value="zf-CCCH_tandem"/>
    <property type="match status" value="1"/>
</dbReference>
<dbReference type="SMART" id="SM00356">
    <property type="entry name" value="ZnF_C3H1"/>
    <property type="match status" value="2"/>
</dbReference>
<dbReference type="InterPro" id="IPR057683">
    <property type="entry name" value="DUF7923"/>
</dbReference>
<evidence type="ECO:0000256" key="3">
    <source>
        <dbReference type="SAM" id="MobiDB-lite"/>
    </source>
</evidence>
<feature type="coiled-coil region" evidence="2">
    <location>
        <begin position="14"/>
        <end position="69"/>
    </location>
</feature>
<dbReference type="InterPro" id="IPR000571">
    <property type="entry name" value="Znf_CCCH"/>
</dbReference>
<keyword evidence="1" id="KW-0863">Zinc-finger</keyword>
<feature type="zinc finger region" description="C3H1-type" evidence="1">
    <location>
        <begin position="373"/>
        <end position="400"/>
    </location>
</feature>
<reference evidence="5 6" key="1">
    <citation type="submission" date="2024-07" db="EMBL/GenBank/DDBJ databases">
        <title>Section-level genome sequencing and comparative genomics of Aspergillus sections Usti and Cavernicolus.</title>
        <authorList>
            <consortium name="Lawrence Berkeley National Laboratory"/>
            <person name="Nybo J.L."/>
            <person name="Vesth T.C."/>
            <person name="Theobald S."/>
            <person name="Frisvad J.C."/>
            <person name="Larsen T.O."/>
            <person name="Kjaerboelling I."/>
            <person name="Rothschild-Mancinelli K."/>
            <person name="Lyhne E.K."/>
            <person name="Kogle M.E."/>
            <person name="Barry K."/>
            <person name="Clum A."/>
            <person name="Na H."/>
            <person name="Ledsgaard L."/>
            <person name="Lin J."/>
            <person name="Lipzen A."/>
            <person name="Kuo A."/>
            <person name="Riley R."/>
            <person name="Mondo S."/>
            <person name="LaButti K."/>
            <person name="Haridas S."/>
            <person name="Pangalinan J."/>
            <person name="Salamov A.A."/>
            <person name="Simmons B.A."/>
            <person name="Magnuson J.K."/>
            <person name="Chen J."/>
            <person name="Drula E."/>
            <person name="Henrissat B."/>
            <person name="Wiebenga A."/>
            <person name="Lubbers R.J."/>
            <person name="Gomes A.C."/>
            <person name="Makela M.R."/>
            <person name="Stajich J."/>
            <person name="Grigoriev I.V."/>
            <person name="Mortensen U.H."/>
            <person name="De vries R.P."/>
            <person name="Baker S.E."/>
            <person name="Andersen M.R."/>
        </authorList>
    </citation>
    <scope>NUCLEOTIDE SEQUENCE [LARGE SCALE GENOMIC DNA]</scope>
    <source>
        <strain evidence="5 6">CBS 600.67</strain>
    </source>
</reference>
<evidence type="ECO:0000256" key="2">
    <source>
        <dbReference type="SAM" id="Coils"/>
    </source>
</evidence>
<keyword evidence="6" id="KW-1185">Reference proteome</keyword>
<comment type="caution">
    <text evidence="5">The sequence shown here is derived from an EMBL/GenBank/DDBJ whole genome shotgun (WGS) entry which is preliminary data.</text>
</comment>
<keyword evidence="1" id="KW-0479">Metal-binding</keyword>
<dbReference type="PROSITE" id="PS50103">
    <property type="entry name" value="ZF_C3H1"/>
    <property type="match status" value="2"/>
</dbReference>
<gene>
    <name evidence="5" type="ORF">BDW59DRAFT_92367</name>
</gene>
<feature type="compositionally biased region" description="Polar residues" evidence="3">
    <location>
        <begin position="476"/>
        <end position="485"/>
    </location>
</feature>
<dbReference type="Gene3D" id="4.10.1000.10">
    <property type="entry name" value="Zinc finger, CCCH-type"/>
    <property type="match status" value="1"/>
</dbReference>
<evidence type="ECO:0000313" key="6">
    <source>
        <dbReference type="Proteomes" id="UP001610335"/>
    </source>
</evidence>
<organism evidence="5 6">
    <name type="scientific">Aspergillus cavernicola</name>
    <dbReference type="NCBI Taxonomy" id="176166"/>
    <lineage>
        <taxon>Eukaryota</taxon>
        <taxon>Fungi</taxon>
        <taxon>Dikarya</taxon>
        <taxon>Ascomycota</taxon>
        <taxon>Pezizomycotina</taxon>
        <taxon>Eurotiomycetes</taxon>
        <taxon>Eurotiomycetidae</taxon>
        <taxon>Eurotiales</taxon>
        <taxon>Aspergillaceae</taxon>
        <taxon>Aspergillus</taxon>
        <taxon>Aspergillus subgen. Nidulantes</taxon>
    </lineage>
</organism>
<evidence type="ECO:0000256" key="1">
    <source>
        <dbReference type="PROSITE-ProRule" id="PRU00723"/>
    </source>
</evidence>
<protein>
    <recommendedName>
        <fullName evidence="4">C3H1-type domain-containing protein</fullName>
    </recommendedName>
</protein>
<name>A0ABR4I7T3_9EURO</name>
<dbReference type="Pfam" id="PF25542">
    <property type="entry name" value="zf-CCCH_12"/>
    <property type="match status" value="1"/>
</dbReference>
<dbReference type="EMBL" id="JBFXLS010000049">
    <property type="protein sequence ID" value="KAL2823805.1"/>
    <property type="molecule type" value="Genomic_DNA"/>
</dbReference>
<feature type="domain" description="C3H1-type" evidence="4">
    <location>
        <begin position="264"/>
        <end position="291"/>
    </location>
</feature>
<keyword evidence="2" id="KW-0175">Coiled coil</keyword>
<proteinExistence type="predicted"/>
<dbReference type="PANTHER" id="PTHR37543:SF1">
    <property type="entry name" value="CCCH ZINC FINGER DNA BINDING PROTEIN (AFU_ORTHOLOGUE AFUA_5G12760)"/>
    <property type="match status" value="1"/>
</dbReference>
<dbReference type="InterPro" id="IPR057654">
    <property type="entry name" value="Znf-CCCH_tandem"/>
</dbReference>
<feature type="domain" description="C3H1-type" evidence="4">
    <location>
        <begin position="373"/>
        <end position="400"/>
    </location>
</feature>
<dbReference type="Pfam" id="PF25540">
    <property type="entry name" value="DUF7923"/>
    <property type="match status" value="1"/>
</dbReference>
<feature type="region of interest" description="Disordered" evidence="3">
    <location>
        <begin position="467"/>
        <end position="488"/>
    </location>
</feature>
<dbReference type="Proteomes" id="UP001610335">
    <property type="component" value="Unassembled WGS sequence"/>
</dbReference>
<evidence type="ECO:0000259" key="4">
    <source>
        <dbReference type="PROSITE" id="PS50103"/>
    </source>
</evidence>
<dbReference type="PANTHER" id="PTHR37543">
    <property type="entry name" value="CCCH ZINC FINGER DNA BINDING PROTEIN (AFU_ORTHOLOGUE AFUA_5G12760)"/>
    <property type="match status" value="1"/>
</dbReference>
<accession>A0ABR4I7T3</accession>
<evidence type="ECO:0000313" key="5">
    <source>
        <dbReference type="EMBL" id="KAL2823805.1"/>
    </source>
</evidence>
<sequence length="502" mass="56956">MLGDAEIRALGGNLKSVSEDNQKHHQDLQKLLDQFQFFLESYNRLKSDYEEEKEGRERYKKLAKAQERNPFVLVLVDGDGYLFKEYLVKAGTQGGPKAAQILNESIKDLVHERLGSQADQCRIMVRIYANMLGLSKSLARVGLVGNEARSMSTFATAFTAAQDLFDYVDAGDKKEAADYKIREMFRLFADNNQCKHIFFAGCHDTGYLSLLTPYRGRADRITLIKAASFHPEFERLDFAVRELPAVFMSTQPSGSHIPPPPTIPSAPKVCTHYQKGICRYGTQCTKIHIMPGQQLSKKVDDMASSPISSYNRDFSHLKDFRSSVRDQDFYATTLPFMNIKCLNFIAVNKDGDRIDPYVPMPSRESWDTYVRRSKPRRPCNNYHLAGECETNNCEFDHSPVDSNSLNVMKNILRQHVCSKGASCRSLKCYLGHHCQKSGCKGIKPCKFGRYAHTLDIVVAQWDTPIERHASDDSPASEETANSNFSEDWKYPETSPIETHFEC</sequence>